<organism evidence="1 2">
    <name type="scientific">Dialister invisus DSM 15470</name>
    <dbReference type="NCBI Taxonomy" id="592028"/>
    <lineage>
        <taxon>Bacteria</taxon>
        <taxon>Bacillati</taxon>
        <taxon>Bacillota</taxon>
        <taxon>Negativicutes</taxon>
        <taxon>Veillonellales</taxon>
        <taxon>Veillonellaceae</taxon>
        <taxon>Dialister</taxon>
    </lineage>
</organism>
<protein>
    <submittedName>
        <fullName evidence="1">Uncharacterized protein</fullName>
    </submittedName>
</protein>
<accession>C9LQA3</accession>
<dbReference type="AlphaFoldDB" id="C9LQA3"/>
<name>C9LQA3_9FIRM</name>
<sequence>MKNKSLEQKNVQNENKMRGNVWKFLWTPKFGQIKMPAARQA</sequence>
<dbReference type="STRING" id="592028.GCWU000321_01735"/>
<dbReference type="Proteomes" id="UP000004736">
    <property type="component" value="Unassembled WGS sequence"/>
</dbReference>
<proteinExistence type="predicted"/>
<gene>
    <name evidence="1" type="ORF">GCWU000321_01735</name>
</gene>
<comment type="caution">
    <text evidence="1">The sequence shown here is derived from an EMBL/GenBank/DDBJ whole genome shotgun (WGS) entry which is preliminary data.</text>
</comment>
<evidence type="ECO:0000313" key="2">
    <source>
        <dbReference type="Proteomes" id="UP000004736"/>
    </source>
</evidence>
<reference evidence="1" key="1">
    <citation type="submission" date="2009-09" db="EMBL/GenBank/DDBJ databases">
        <authorList>
            <person name="Weinstock G."/>
            <person name="Sodergren E."/>
            <person name="Clifton S."/>
            <person name="Fulton L."/>
            <person name="Fulton B."/>
            <person name="Courtney L."/>
            <person name="Fronick C."/>
            <person name="Harrison M."/>
            <person name="Strong C."/>
            <person name="Farmer C."/>
            <person name="Delahaunty K."/>
            <person name="Markovic C."/>
            <person name="Hall O."/>
            <person name="Minx P."/>
            <person name="Tomlinson C."/>
            <person name="Mitreva M."/>
            <person name="Nelson J."/>
            <person name="Hou S."/>
            <person name="Wollam A."/>
            <person name="Pepin K.H."/>
            <person name="Johnson M."/>
            <person name="Bhonagiri V."/>
            <person name="Nash W.E."/>
            <person name="Warren W."/>
            <person name="Chinwalla A."/>
            <person name="Mardis E.R."/>
            <person name="Wilson R.K."/>
        </authorList>
    </citation>
    <scope>NUCLEOTIDE SEQUENCE [LARGE SCALE GENOMIC DNA]</scope>
    <source>
        <strain evidence="1">DSM 15470</strain>
    </source>
</reference>
<dbReference type="EMBL" id="ACIM02000001">
    <property type="protein sequence ID" value="EEW97739.1"/>
    <property type="molecule type" value="Genomic_DNA"/>
</dbReference>
<dbReference type="GeneID" id="79513912"/>
<keyword evidence="2" id="KW-1185">Reference proteome</keyword>
<evidence type="ECO:0000313" key="1">
    <source>
        <dbReference type="EMBL" id="EEW97739.1"/>
    </source>
</evidence>
<dbReference type="HOGENOM" id="CLU_3269148_0_0_9"/>
<dbReference type="RefSeq" id="WP_007070670.1">
    <property type="nucleotide sequence ID" value="NZ_GG698602.1"/>
</dbReference>